<evidence type="ECO:0000256" key="5">
    <source>
        <dbReference type="PROSITE-ProRule" id="PRU00108"/>
    </source>
</evidence>
<evidence type="ECO:0000313" key="8">
    <source>
        <dbReference type="EMBL" id="RKO99837.1"/>
    </source>
</evidence>
<dbReference type="PROSITE" id="PS50071">
    <property type="entry name" value="HOMEOBOX_2"/>
    <property type="match status" value="1"/>
</dbReference>
<reference evidence="9" key="1">
    <citation type="journal article" date="2018" name="Nat. Microbiol.">
        <title>Leveraging single-cell genomics to expand the fungal tree of life.</title>
        <authorList>
            <person name="Ahrendt S.R."/>
            <person name="Quandt C.A."/>
            <person name="Ciobanu D."/>
            <person name="Clum A."/>
            <person name="Salamov A."/>
            <person name="Andreopoulos B."/>
            <person name="Cheng J.F."/>
            <person name="Woyke T."/>
            <person name="Pelin A."/>
            <person name="Henrissat B."/>
            <person name="Reynolds N.K."/>
            <person name="Benny G.L."/>
            <person name="Smith M.E."/>
            <person name="James T.Y."/>
            <person name="Grigoriev I.V."/>
        </authorList>
    </citation>
    <scope>NUCLEOTIDE SEQUENCE [LARGE SCALE GENOMIC DNA]</scope>
    <source>
        <strain evidence="9">ATCC 52028</strain>
    </source>
</reference>
<evidence type="ECO:0000313" key="9">
    <source>
        <dbReference type="Proteomes" id="UP000274922"/>
    </source>
</evidence>
<dbReference type="PANTHER" id="PTHR24324:SF5">
    <property type="entry name" value="HEMATOPOIETICALLY-EXPRESSED HOMEOBOX PROTEIN HHEX"/>
    <property type="match status" value="1"/>
</dbReference>
<evidence type="ECO:0000256" key="1">
    <source>
        <dbReference type="ARBA" id="ARBA00004123"/>
    </source>
</evidence>
<evidence type="ECO:0000256" key="4">
    <source>
        <dbReference type="ARBA" id="ARBA00023242"/>
    </source>
</evidence>
<accession>A0A4P9X449</accession>
<dbReference type="Proteomes" id="UP000274922">
    <property type="component" value="Unassembled WGS sequence"/>
</dbReference>
<gene>
    <name evidence="8" type="ORF">CXG81DRAFT_1278</name>
</gene>
<dbReference type="AlphaFoldDB" id="A0A4P9X449"/>
<dbReference type="PROSITE" id="PS00027">
    <property type="entry name" value="HOMEOBOX_1"/>
    <property type="match status" value="1"/>
</dbReference>
<evidence type="ECO:0000256" key="6">
    <source>
        <dbReference type="RuleBase" id="RU000682"/>
    </source>
</evidence>
<keyword evidence="9" id="KW-1185">Reference proteome</keyword>
<feature type="non-terminal residue" evidence="8">
    <location>
        <position position="57"/>
    </location>
</feature>
<keyword evidence="4 5" id="KW-0539">Nucleus</keyword>
<keyword evidence="2 5" id="KW-0238">DNA-binding</keyword>
<dbReference type="InterPro" id="IPR001356">
    <property type="entry name" value="HD"/>
</dbReference>
<evidence type="ECO:0000256" key="2">
    <source>
        <dbReference type="ARBA" id="ARBA00023125"/>
    </source>
</evidence>
<dbReference type="PANTHER" id="PTHR24324">
    <property type="entry name" value="HOMEOBOX PROTEIN HHEX"/>
    <property type="match status" value="1"/>
</dbReference>
<dbReference type="Pfam" id="PF00046">
    <property type="entry name" value="Homeodomain"/>
    <property type="match status" value="1"/>
</dbReference>
<dbReference type="GO" id="GO:0000981">
    <property type="term" value="F:DNA-binding transcription factor activity, RNA polymerase II-specific"/>
    <property type="evidence" value="ECO:0007669"/>
    <property type="project" value="InterPro"/>
</dbReference>
<evidence type="ECO:0000259" key="7">
    <source>
        <dbReference type="PROSITE" id="PS50071"/>
    </source>
</evidence>
<feature type="non-terminal residue" evidence="8">
    <location>
        <position position="1"/>
    </location>
</feature>
<dbReference type="GO" id="GO:0000978">
    <property type="term" value="F:RNA polymerase II cis-regulatory region sequence-specific DNA binding"/>
    <property type="evidence" value="ECO:0007669"/>
    <property type="project" value="TreeGrafter"/>
</dbReference>
<feature type="domain" description="Homeobox" evidence="7">
    <location>
        <begin position="1"/>
        <end position="57"/>
    </location>
</feature>
<dbReference type="InterPro" id="IPR017970">
    <property type="entry name" value="Homeobox_CS"/>
</dbReference>
<dbReference type="OrthoDB" id="6159439at2759"/>
<dbReference type="EMBL" id="ML014253">
    <property type="protein sequence ID" value="RKO99837.1"/>
    <property type="molecule type" value="Genomic_DNA"/>
</dbReference>
<dbReference type="SUPFAM" id="SSF46689">
    <property type="entry name" value="Homeodomain-like"/>
    <property type="match status" value="1"/>
</dbReference>
<dbReference type="Gene3D" id="1.10.10.60">
    <property type="entry name" value="Homeodomain-like"/>
    <property type="match status" value="1"/>
</dbReference>
<name>A0A4P9X449_9FUNG</name>
<protein>
    <recommendedName>
        <fullName evidence="7">Homeobox domain-containing protein</fullName>
    </recommendedName>
</protein>
<evidence type="ECO:0000256" key="3">
    <source>
        <dbReference type="ARBA" id="ARBA00023155"/>
    </source>
</evidence>
<proteinExistence type="predicted"/>
<organism evidence="8 9">
    <name type="scientific">Caulochytrium protostelioides</name>
    <dbReference type="NCBI Taxonomy" id="1555241"/>
    <lineage>
        <taxon>Eukaryota</taxon>
        <taxon>Fungi</taxon>
        <taxon>Fungi incertae sedis</taxon>
        <taxon>Chytridiomycota</taxon>
        <taxon>Chytridiomycota incertae sedis</taxon>
        <taxon>Chytridiomycetes</taxon>
        <taxon>Caulochytriales</taxon>
        <taxon>Caulochytriaceae</taxon>
        <taxon>Caulochytrium</taxon>
    </lineage>
</organism>
<dbReference type="GO" id="GO:0030154">
    <property type="term" value="P:cell differentiation"/>
    <property type="evidence" value="ECO:0007669"/>
    <property type="project" value="TreeGrafter"/>
</dbReference>
<keyword evidence="3 5" id="KW-0371">Homeobox</keyword>
<dbReference type="CDD" id="cd00086">
    <property type="entry name" value="homeodomain"/>
    <property type="match status" value="1"/>
</dbReference>
<dbReference type="InterPro" id="IPR051000">
    <property type="entry name" value="Homeobox_DNA-bind_prot"/>
</dbReference>
<dbReference type="GO" id="GO:0005634">
    <property type="term" value="C:nucleus"/>
    <property type="evidence" value="ECO:0007669"/>
    <property type="project" value="UniProtKB-SubCell"/>
</dbReference>
<comment type="subcellular location">
    <subcellularLocation>
        <location evidence="1 5 6">Nucleus</location>
    </subcellularLocation>
</comment>
<dbReference type="InterPro" id="IPR009057">
    <property type="entry name" value="Homeodomain-like_sf"/>
</dbReference>
<dbReference type="STRING" id="1555241.A0A4P9X449"/>
<sequence>ARKRRTRTSRPQLTVLLRVFEQTPTPPPPVCAEIAARIGMTTRAVQVWFQNRRAKRR</sequence>
<dbReference type="SMART" id="SM00389">
    <property type="entry name" value="HOX"/>
    <property type="match status" value="1"/>
</dbReference>